<protein>
    <submittedName>
        <fullName evidence="5">AraC family transcriptional regulator</fullName>
    </submittedName>
</protein>
<dbReference type="PRINTS" id="PR00032">
    <property type="entry name" value="HTHARAC"/>
</dbReference>
<dbReference type="InterPro" id="IPR018062">
    <property type="entry name" value="HTH_AraC-typ_CS"/>
</dbReference>
<dbReference type="SUPFAM" id="SSF51215">
    <property type="entry name" value="Regulatory protein AraC"/>
    <property type="match status" value="1"/>
</dbReference>
<dbReference type="Gene3D" id="2.60.120.10">
    <property type="entry name" value="Jelly Rolls"/>
    <property type="match status" value="1"/>
</dbReference>
<dbReference type="Pfam" id="PF12833">
    <property type="entry name" value="HTH_18"/>
    <property type="match status" value="1"/>
</dbReference>
<dbReference type="EMBL" id="JAYLLN010000007">
    <property type="protein sequence ID" value="MEI5984219.1"/>
    <property type="molecule type" value="Genomic_DNA"/>
</dbReference>
<keyword evidence="2" id="KW-0238">DNA-binding</keyword>
<keyword evidence="6" id="KW-1185">Reference proteome</keyword>
<dbReference type="PANTHER" id="PTHR43280">
    <property type="entry name" value="ARAC-FAMILY TRANSCRIPTIONAL REGULATOR"/>
    <property type="match status" value="1"/>
</dbReference>
<dbReference type="SUPFAM" id="SSF46689">
    <property type="entry name" value="Homeodomain-like"/>
    <property type="match status" value="1"/>
</dbReference>
<sequence length="276" mass="32584">MENLFKIYQVDEKEVEKIHSSLNEAHQHDFEELIIGVKGKIEHFIDFKTHQYEAPFVCFVTRGKIHRVSPELLDGECFYWVLRFKSEFIPETTFNLYSNYHENANLQFKEGRCFDRLIIICNLIADEMRQEKPSLSIVRELLSSLFIMIEDERQKQEPNSLQLYKNQDTTFKNFLSILEENFRRPEGVAYYAEKLFMSARNLNTITQNILQQSVSEIIETRKLIEAKNLLLSTDKTVAEIGFELGYTDKAYFTSVFKKKAGQTPSEFREEMRRLIS</sequence>
<evidence type="ECO:0000256" key="1">
    <source>
        <dbReference type="ARBA" id="ARBA00023015"/>
    </source>
</evidence>
<accession>A0ABU8I3B5</accession>
<dbReference type="PROSITE" id="PS01124">
    <property type="entry name" value="HTH_ARAC_FAMILY_2"/>
    <property type="match status" value="1"/>
</dbReference>
<name>A0ABU8I3B5_9SPHI</name>
<dbReference type="InterPro" id="IPR037923">
    <property type="entry name" value="HTH-like"/>
</dbReference>
<dbReference type="SMART" id="SM00342">
    <property type="entry name" value="HTH_ARAC"/>
    <property type="match status" value="1"/>
</dbReference>
<proteinExistence type="predicted"/>
<dbReference type="Proteomes" id="UP001363035">
    <property type="component" value="Unassembled WGS sequence"/>
</dbReference>
<reference evidence="5 6" key="1">
    <citation type="submission" date="2024-01" db="EMBL/GenBank/DDBJ databases">
        <title>Sphingobacterium tenebrionis sp. nov., a novel endophyte isolated from tenebrio molitor intestines.</title>
        <authorList>
            <person name="Zhang C."/>
        </authorList>
    </citation>
    <scope>NUCLEOTIDE SEQUENCE [LARGE SCALE GENOMIC DNA]</scope>
    <source>
        <strain evidence="5 6">PU5-4</strain>
    </source>
</reference>
<dbReference type="RefSeq" id="WP_099367951.1">
    <property type="nucleotide sequence ID" value="NZ_JAYLLN010000007.1"/>
</dbReference>
<dbReference type="InterPro" id="IPR009057">
    <property type="entry name" value="Homeodomain-like_sf"/>
</dbReference>
<comment type="caution">
    <text evidence="5">The sequence shown here is derived from an EMBL/GenBank/DDBJ whole genome shotgun (WGS) entry which is preliminary data.</text>
</comment>
<evidence type="ECO:0000313" key="6">
    <source>
        <dbReference type="Proteomes" id="UP001363035"/>
    </source>
</evidence>
<gene>
    <name evidence="5" type="ORF">VJ786_04815</name>
</gene>
<evidence type="ECO:0000256" key="2">
    <source>
        <dbReference type="ARBA" id="ARBA00023125"/>
    </source>
</evidence>
<keyword evidence="1" id="KW-0805">Transcription regulation</keyword>
<dbReference type="InterPro" id="IPR014710">
    <property type="entry name" value="RmlC-like_jellyroll"/>
</dbReference>
<evidence type="ECO:0000256" key="3">
    <source>
        <dbReference type="ARBA" id="ARBA00023163"/>
    </source>
</evidence>
<keyword evidence="3" id="KW-0804">Transcription</keyword>
<dbReference type="PANTHER" id="PTHR43280:SF32">
    <property type="entry name" value="TRANSCRIPTIONAL REGULATORY PROTEIN"/>
    <property type="match status" value="1"/>
</dbReference>
<organism evidence="5 6">
    <name type="scientific">Sphingobacterium tenebrionis</name>
    <dbReference type="NCBI Taxonomy" id="3111775"/>
    <lineage>
        <taxon>Bacteria</taxon>
        <taxon>Pseudomonadati</taxon>
        <taxon>Bacteroidota</taxon>
        <taxon>Sphingobacteriia</taxon>
        <taxon>Sphingobacteriales</taxon>
        <taxon>Sphingobacteriaceae</taxon>
        <taxon>Sphingobacterium</taxon>
    </lineage>
</organism>
<dbReference type="InterPro" id="IPR020449">
    <property type="entry name" value="Tscrpt_reg_AraC-type_HTH"/>
</dbReference>
<evidence type="ECO:0000313" key="5">
    <source>
        <dbReference type="EMBL" id="MEI5984219.1"/>
    </source>
</evidence>
<feature type="domain" description="HTH araC/xylS-type" evidence="4">
    <location>
        <begin position="172"/>
        <end position="270"/>
    </location>
</feature>
<dbReference type="PROSITE" id="PS00041">
    <property type="entry name" value="HTH_ARAC_FAMILY_1"/>
    <property type="match status" value="1"/>
</dbReference>
<evidence type="ECO:0000259" key="4">
    <source>
        <dbReference type="PROSITE" id="PS01124"/>
    </source>
</evidence>
<dbReference type="Gene3D" id="1.10.10.60">
    <property type="entry name" value="Homeodomain-like"/>
    <property type="match status" value="1"/>
</dbReference>
<dbReference type="InterPro" id="IPR018060">
    <property type="entry name" value="HTH_AraC"/>
</dbReference>